<comment type="caution">
    <text evidence="2">The sequence shown here is derived from an EMBL/GenBank/DDBJ whole genome shotgun (WGS) entry which is preliminary data.</text>
</comment>
<evidence type="ECO:0000313" key="3">
    <source>
        <dbReference type="Proteomes" id="UP001482620"/>
    </source>
</evidence>
<evidence type="ECO:0000313" key="2">
    <source>
        <dbReference type="EMBL" id="MEQ2221027.1"/>
    </source>
</evidence>
<keyword evidence="3" id="KW-1185">Reference proteome</keyword>
<protein>
    <submittedName>
        <fullName evidence="2">Uncharacterized protein</fullName>
    </submittedName>
</protein>
<feature type="region of interest" description="Disordered" evidence="1">
    <location>
        <begin position="1"/>
        <end position="107"/>
    </location>
</feature>
<proteinExistence type="predicted"/>
<name>A0ABV0SKD6_9TELE</name>
<dbReference type="EMBL" id="JAHRIQ010000875">
    <property type="protein sequence ID" value="MEQ2221027.1"/>
    <property type="molecule type" value="Genomic_DNA"/>
</dbReference>
<sequence length="107" mass="11534">MLSHTPQPGKRGDKTHPTPTLRPPISHTRPKMAGPPKCKLQASIGTCTPPQTNEPKPPGPARQSSSKQKGATERQQHAQQRGCTPPHDAEPPTSRPAKQNRVKPSCS</sequence>
<feature type="compositionally biased region" description="Polar residues" evidence="1">
    <location>
        <begin position="43"/>
        <end position="54"/>
    </location>
</feature>
<dbReference type="Proteomes" id="UP001482620">
    <property type="component" value="Unassembled WGS sequence"/>
</dbReference>
<evidence type="ECO:0000256" key="1">
    <source>
        <dbReference type="SAM" id="MobiDB-lite"/>
    </source>
</evidence>
<gene>
    <name evidence="2" type="ORF">ILYODFUR_011537</name>
</gene>
<organism evidence="2 3">
    <name type="scientific">Ilyodon furcidens</name>
    <name type="common">goldbreast splitfin</name>
    <dbReference type="NCBI Taxonomy" id="33524"/>
    <lineage>
        <taxon>Eukaryota</taxon>
        <taxon>Metazoa</taxon>
        <taxon>Chordata</taxon>
        <taxon>Craniata</taxon>
        <taxon>Vertebrata</taxon>
        <taxon>Euteleostomi</taxon>
        <taxon>Actinopterygii</taxon>
        <taxon>Neopterygii</taxon>
        <taxon>Teleostei</taxon>
        <taxon>Neoteleostei</taxon>
        <taxon>Acanthomorphata</taxon>
        <taxon>Ovalentaria</taxon>
        <taxon>Atherinomorphae</taxon>
        <taxon>Cyprinodontiformes</taxon>
        <taxon>Goodeidae</taxon>
        <taxon>Ilyodon</taxon>
    </lineage>
</organism>
<reference evidence="2 3" key="1">
    <citation type="submission" date="2021-06" db="EMBL/GenBank/DDBJ databases">
        <authorList>
            <person name="Palmer J.M."/>
        </authorList>
    </citation>
    <scope>NUCLEOTIDE SEQUENCE [LARGE SCALE GENOMIC DNA]</scope>
    <source>
        <strain evidence="3">if_2019</strain>
        <tissue evidence="2">Muscle</tissue>
    </source>
</reference>
<accession>A0ABV0SKD6</accession>